<name>A0A5B2W0S9_9BACT</name>
<dbReference type="GO" id="GO:0016020">
    <property type="term" value="C:membrane"/>
    <property type="evidence" value="ECO:0007669"/>
    <property type="project" value="TreeGrafter"/>
</dbReference>
<dbReference type="InterPro" id="IPR000073">
    <property type="entry name" value="AB_hydrolase_1"/>
</dbReference>
<sequence>MPSFYLSYANSRFHGIREGTGPQLLFCLHGFGESAAHFLPLVKHMGERFTLIALDMPRHGFTEWKEERPFAPADLKALVTMLLEQEGLQQFSLLGYSMGGRLALSLLMEMAARLQHLVLLAPDGIKNNPWHYFVTQTSLGNRLFKHVTYHPEFLFKLMQFVRKLGGLNESVYKFAFHSMDTLDKRLKVYEVWTDMRRMMPNLKRCKQLLAQYHIPTLLIYGKYDRIIPAVLGPRLVDGSFDGEILVLEKGHQLLSEDLGAVITSKI</sequence>
<dbReference type="PRINTS" id="PR00111">
    <property type="entry name" value="ABHYDROLASE"/>
</dbReference>
<evidence type="ECO:0000313" key="2">
    <source>
        <dbReference type="EMBL" id="KAA2245291.1"/>
    </source>
</evidence>
<dbReference type="SUPFAM" id="SSF53474">
    <property type="entry name" value="alpha/beta-Hydrolases"/>
    <property type="match status" value="1"/>
</dbReference>
<dbReference type="Proteomes" id="UP000324611">
    <property type="component" value="Unassembled WGS sequence"/>
</dbReference>
<dbReference type="AlphaFoldDB" id="A0A5B2W0S9"/>
<dbReference type="PANTHER" id="PTHR43798">
    <property type="entry name" value="MONOACYLGLYCEROL LIPASE"/>
    <property type="match status" value="1"/>
</dbReference>
<dbReference type="InterPro" id="IPR050266">
    <property type="entry name" value="AB_hydrolase_sf"/>
</dbReference>
<dbReference type="InterPro" id="IPR029058">
    <property type="entry name" value="AB_hydrolase_fold"/>
</dbReference>
<feature type="domain" description="AB hydrolase-1" evidence="1">
    <location>
        <begin position="24"/>
        <end position="237"/>
    </location>
</feature>
<keyword evidence="3" id="KW-1185">Reference proteome</keyword>
<protein>
    <submittedName>
        <fullName evidence="2">Alpha/beta hydrolase</fullName>
    </submittedName>
</protein>
<dbReference type="GO" id="GO:0016787">
    <property type="term" value="F:hydrolase activity"/>
    <property type="evidence" value="ECO:0007669"/>
    <property type="project" value="UniProtKB-KW"/>
</dbReference>
<reference evidence="2 3" key="1">
    <citation type="submission" date="2019-09" db="EMBL/GenBank/DDBJ databases">
        <title>Chitinophaga ginsengihumi sp. nov., isolated from soil of ginseng rhizosphere.</title>
        <authorList>
            <person name="Lee J."/>
        </authorList>
    </citation>
    <scope>NUCLEOTIDE SEQUENCE [LARGE SCALE GENOMIC DNA]</scope>
    <source>
        <strain evidence="2 3">BN140078</strain>
    </source>
</reference>
<dbReference type="Pfam" id="PF00561">
    <property type="entry name" value="Abhydrolase_1"/>
    <property type="match status" value="1"/>
</dbReference>
<dbReference type="Gene3D" id="3.40.50.1820">
    <property type="entry name" value="alpha/beta hydrolase"/>
    <property type="match status" value="1"/>
</dbReference>
<reference evidence="2 3" key="2">
    <citation type="submission" date="2019-09" db="EMBL/GenBank/DDBJ databases">
        <authorList>
            <person name="Jin C."/>
        </authorList>
    </citation>
    <scope>NUCLEOTIDE SEQUENCE [LARGE SCALE GENOMIC DNA]</scope>
    <source>
        <strain evidence="2 3">BN140078</strain>
    </source>
</reference>
<keyword evidence="2" id="KW-0378">Hydrolase</keyword>
<comment type="caution">
    <text evidence="2">The sequence shown here is derived from an EMBL/GenBank/DDBJ whole genome shotgun (WGS) entry which is preliminary data.</text>
</comment>
<dbReference type="PANTHER" id="PTHR43798:SF33">
    <property type="entry name" value="HYDROLASE, PUTATIVE (AFU_ORTHOLOGUE AFUA_2G14860)-RELATED"/>
    <property type="match status" value="1"/>
</dbReference>
<accession>A0A5B2W0S9</accession>
<organism evidence="2 3">
    <name type="scientific">Chitinophaga agrisoli</name>
    <dbReference type="NCBI Taxonomy" id="2607653"/>
    <lineage>
        <taxon>Bacteria</taxon>
        <taxon>Pseudomonadati</taxon>
        <taxon>Bacteroidota</taxon>
        <taxon>Chitinophagia</taxon>
        <taxon>Chitinophagales</taxon>
        <taxon>Chitinophagaceae</taxon>
        <taxon>Chitinophaga</taxon>
    </lineage>
</organism>
<proteinExistence type="predicted"/>
<evidence type="ECO:0000313" key="3">
    <source>
        <dbReference type="Proteomes" id="UP000324611"/>
    </source>
</evidence>
<dbReference type="RefSeq" id="WP_149836681.1">
    <property type="nucleotide sequence ID" value="NZ_VUOC01000001.1"/>
</dbReference>
<gene>
    <name evidence="2" type="ORF">F0L74_04825</name>
</gene>
<dbReference type="EMBL" id="VUOC01000001">
    <property type="protein sequence ID" value="KAA2245291.1"/>
    <property type="molecule type" value="Genomic_DNA"/>
</dbReference>
<evidence type="ECO:0000259" key="1">
    <source>
        <dbReference type="Pfam" id="PF00561"/>
    </source>
</evidence>